<feature type="chain" id="PRO_5044826710" description="SGNH hydrolase-type esterase domain-containing protein" evidence="1">
    <location>
        <begin position="16"/>
        <end position="94"/>
    </location>
</feature>
<accession>A0ABD3XNU8</accession>
<sequence>MRLLIVGHSIVARLALYFASLNVFRIPPDLQIQFRGVSGAWVSNFFFLNWRVSVHDHNVIFLQVGENDVGILQPDQVVHNLVRLCMMMLRFKIR</sequence>
<organism evidence="2 3">
    <name type="scientific">Sinanodonta woodiana</name>
    <name type="common">Chinese pond mussel</name>
    <name type="synonym">Anodonta woodiana</name>
    <dbReference type="NCBI Taxonomy" id="1069815"/>
    <lineage>
        <taxon>Eukaryota</taxon>
        <taxon>Metazoa</taxon>
        <taxon>Spiralia</taxon>
        <taxon>Lophotrochozoa</taxon>
        <taxon>Mollusca</taxon>
        <taxon>Bivalvia</taxon>
        <taxon>Autobranchia</taxon>
        <taxon>Heteroconchia</taxon>
        <taxon>Palaeoheterodonta</taxon>
        <taxon>Unionida</taxon>
        <taxon>Unionoidea</taxon>
        <taxon>Unionidae</taxon>
        <taxon>Unioninae</taxon>
        <taxon>Sinanodonta</taxon>
    </lineage>
</organism>
<evidence type="ECO:0000313" key="2">
    <source>
        <dbReference type="EMBL" id="KAL3887879.1"/>
    </source>
</evidence>
<evidence type="ECO:0000256" key="1">
    <source>
        <dbReference type="SAM" id="SignalP"/>
    </source>
</evidence>
<evidence type="ECO:0000313" key="3">
    <source>
        <dbReference type="Proteomes" id="UP001634394"/>
    </source>
</evidence>
<name>A0ABD3XNU8_SINWO</name>
<gene>
    <name evidence="2" type="ORF">ACJMK2_000268</name>
</gene>
<dbReference type="SUPFAM" id="SSF52266">
    <property type="entry name" value="SGNH hydrolase"/>
    <property type="match status" value="1"/>
</dbReference>
<dbReference type="Proteomes" id="UP001634394">
    <property type="component" value="Unassembled WGS sequence"/>
</dbReference>
<dbReference type="AlphaFoldDB" id="A0ABD3XNU8"/>
<dbReference type="EMBL" id="JBJQND010000001">
    <property type="protein sequence ID" value="KAL3887879.1"/>
    <property type="molecule type" value="Genomic_DNA"/>
</dbReference>
<protein>
    <recommendedName>
        <fullName evidence="4">SGNH hydrolase-type esterase domain-containing protein</fullName>
    </recommendedName>
</protein>
<keyword evidence="1" id="KW-0732">Signal</keyword>
<keyword evidence="3" id="KW-1185">Reference proteome</keyword>
<proteinExistence type="predicted"/>
<reference evidence="2 3" key="1">
    <citation type="submission" date="2024-11" db="EMBL/GenBank/DDBJ databases">
        <title>Chromosome-level genome assembly of the freshwater bivalve Anodonta woodiana.</title>
        <authorList>
            <person name="Chen X."/>
        </authorList>
    </citation>
    <scope>NUCLEOTIDE SEQUENCE [LARGE SCALE GENOMIC DNA]</scope>
    <source>
        <strain evidence="2">MN2024</strain>
        <tissue evidence="2">Gills</tissue>
    </source>
</reference>
<feature type="signal peptide" evidence="1">
    <location>
        <begin position="1"/>
        <end position="15"/>
    </location>
</feature>
<evidence type="ECO:0008006" key="4">
    <source>
        <dbReference type="Google" id="ProtNLM"/>
    </source>
</evidence>
<comment type="caution">
    <text evidence="2">The sequence shown here is derived from an EMBL/GenBank/DDBJ whole genome shotgun (WGS) entry which is preliminary data.</text>
</comment>